<evidence type="ECO:0000256" key="5">
    <source>
        <dbReference type="ARBA" id="ARBA00038359"/>
    </source>
</evidence>
<dbReference type="EMBL" id="JYNV01000110">
    <property type="protein sequence ID" value="KZM26337.1"/>
    <property type="molecule type" value="Genomic_DNA"/>
</dbReference>
<evidence type="ECO:0000256" key="1">
    <source>
        <dbReference type="ARBA" id="ARBA00004141"/>
    </source>
</evidence>
<feature type="transmembrane region" description="Helical" evidence="7">
    <location>
        <begin position="219"/>
        <end position="239"/>
    </location>
</feature>
<comment type="similarity">
    <text evidence="5">Belongs to the SAT4 family.</text>
</comment>
<feature type="region of interest" description="Disordered" evidence="6">
    <location>
        <begin position="336"/>
        <end position="356"/>
    </location>
</feature>
<comment type="subcellular location">
    <subcellularLocation>
        <location evidence="1">Membrane</location>
        <topology evidence="1">Multi-pass membrane protein</topology>
    </subcellularLocation>
</comment>
<evidence type="ECO:0000259" key="8">
    <source>
        <dbReference type="Pfam" id="PF20684"/>
    </source>
</evidence>
<dbReference type="AlphaFoldDB" id="A0A163JG12"/>
<dbReference type="PANTHER" id="PTHR33048">
    <property type="entry name" value="PTH11-LIKE INTEGRAL MEMBRANE PROTEIN (AFU_ORTHOLOGUE AFUA_5G11245)"/>
    <property type="match status" value="1"/>
</dbReference>
<dbReference type="InterPro" id="IPR052337">
    <property type="entry name" value="SAT4-like"/>
</dbReference>
<feature type="transmembrane region" description="Helical" evidence="7">
    <location>
        <begin position="131"/>
        <end position="154"/>
    </location>
</feature>
<evidence type="ECO:0000313" key="10">
    <source>
        <dbReference type="Proteomes" id="UP000076837"/>
    </source>
</evidence>
<evidence type="ECO:0000256" key="3">
    <source>
        <dbReference type="ARBA" id="ARBA00022989"/>
    </source>
</evidence>
<protein>
    <recommendedName>
        <fullName evidence="8">Rhodopsin domain-containing protein</fullName>
    </recommendedName>
</protein>
<evidence type="ECO:0000256" key="4">
    <source>
        <dbReference type="ARBA" id="ARBA00023136"/>
    </source>
</evidence>
<accession>A0A163JG12</accession>
<organism evidence="9 10">
    <name type="scientific">Didymella rabiei</name>
    <name type="common">Chickpea ascochyta blight fungus</name>
    <name type="synonym">Mycosphaerella rabiei</name>
    <dbReference type="NCBI Taxonomy" id="5454"/>
    <lineage>
        <taxon>Eukaryota</taxon>
        <taxon>Fungi</taxon>
        <taxon>Dikarya</taxon>
        <taxon>Ascomycota</taxon>
        <taxon>Pezizomycotina</taxon>
        <taxon>Dothideomycetes</taxon>
        <taxon>Pleosporomycetidae</taxon>
        <taxon>Pleosporales</taxon>
        <taxon>Pleosporineae</taxon>
        <taxon>Didymellaceae</taxon>
        <taxon>Ascochyta</taxon>
    </lineage>
</organism>
<dbReference type="GO" id="GO:0016020">
    <property type="term" value="C:membrane"/>
    <property type="evidence" value="ECO:0007669"/>
    <property type="project" value="UniProtKB-SubCell"/>
</dbReference>
<feature type="transmembrane region" description="Helical" evidence="7">
    <location>
        <begin position="180"/>
        <end position="207"/>
    </location>
</feature>
<comment type="caution">
    <text evidence="9">The sequence shown here is derived from an EMBL/GenBank/DDBJ whole genome shotgun (WGS) entry which is preliminary data.</text>
</comment>
<sequence length="683" mass="75643">METSVDPDVRIITPDGLPLTIIVITCIFLGLSIVSVSLRVYVRLVKGTFGLDDAFMASGVVTYIAFVGLSIYGCLVGLGRLEKHLNAWQYSEALKYYIIWILMYVVGLAMVKSSICITIQRIASTRRALVYTVWVLLAVTWASFLVTFLGTLLYCRPVRAIWTPALVLSGEGTCLPVDTFIIIGHVSTVSTIATDLALVVVPAVMLWNTQMKRKAKFQAFTLLSFASIASVITMVRIPYVNKFEGRTDLQFWVAHTMLYSNIETGIGCIASSVPSLRHFFRRNDDGSSGPSNKRSGTGTQLITVGGSNQQRKLRDSFRNPTDIGFSLSTVHHGRAEDNWERLDGDSDKSDAPTDPKRIYAERSYAVDVESDSEARRARYGCSSGLAETVNETYDLENTPDHCMDYYHCSITELHQELQRRNYTPLGTRDQLSEGLRADDGERGSEATTMRTEHSMAFAPREVDLMRTAEFGQTIPAVQLVDQRIVYWDLNTFFPTLQLFFESGLSCTINGGLLPGAIVGLDPKLRFRLTDCTHEEEGRITRGMMPKKFAYSTASIRILEATVAQRTSIAVQPRVFADFLGSPKFQVTTIVHEVHTVIGLRLSGMDDMSYVWAKVEAPTSMAESRQWGDVRLAGLRTDVPAPSLGLTAGISKPEGELTVVEKGSMIQPPLATPCGPSQRGQKWI</sequence>
<feature type="region of interest" description="Disordered" evidence="6">
    <location>
        <begin position="427"/>
        <end position="453"/>
    </location>
</feature>
<dbReference type="InterPro" id="IPR049326">
    <property type="entry name" value="Rhodopsin_dom_fungi"/>
</dbReference>
<name>A0A163JG12_DIDRA</name>
<dbReference type="PANTHER" id="PTHR33048:SF15">
    <property type="entry name" value="INTEGRAL MEMBRANE PROTEIN"/>
    <property type="match status" value="1"/>
</dbReference>
<keyword evidence="10" id="KW-1185">Reference proteome</keyword>
<feature type="transmembrane region" description="Helical" evidence="7">
    <location>
        <begin position="54"/>
        <end position="78"/>
    </location>
</feature>
<feature type="domain" description="Rhodopsin" evidence="8">
    <location>
        <begin position="38"/>
        <end position="282"/>
    </location>
</feature>
<keyword evidence="2 7" id="KW-0812">Transmembrane</keyword>
<evidence type="ECO:0000313" key="9">
    <source>
        <dbReference type="EMBL" id="KZM26337.1"/>
    </source>
</evidence>
<keyword evidence="4 7" id="KW-0472">Membrane</keyword>
<feature type="region of interest" description="Disordered" evidence="6">
    <location>
        <begin position="281"/>
        <end position="319"/>
    </location>
</feature>
<reference evidence="9 10" key="1">
    <citation type="journal article" date="2016" name="Sci. Rep.">
        <title>Draft genome sequencing and secretome analysis of fungal phytopathogen Ascochyta rabiei provides insight into the necrotrophic effector repertoire.</title>
        <authorList>
            <person name="Verma S."/>
            <person name="Gazara R.K."/>
            <person name="Nizam S."/>
            <person name="Parween S."/>
            <person name="Chattopadhyay D."/>
            <person name="Verma P.K."/>
        </authorList>
    </citation>
    <scope>NUCLEOTIDE SEQUENCE [LARGE SCALE GENOMIC DNA]</scope>
    <source>
        <strain evidence="9 10">ArDII</strain>
    </source>
</reference>
<evidence type="ECO:0000256" key="2">
    <source>
        <dbReference type="ARBA" id="ARBA00022692"/>
    </source>
</evidence>
<gene>
    <name evidence="9" type="ORF">ST47_g2565</name>
</gene>
<feature type="compositionally biased region" description="Basic and acidic residues" evidence="6">
    <location>
        <begin position="435"/>
        <end position="444"/>
    </location>
</feature>
<evidence type="ECO:0000256" key="6">
    <source>
        <dbReference type="SAM" id="MobiDB-lite"/>
    </source>
</evidence>
<evidence type="ECO:0000256" key="7">
    <source>
        <dbReference type="SAM" id="Phobius"/>
    </source>
</evidence>
<proteinExistence type="inferred from homology"/>
<keyword evidence="3 7" id="KW-1133">Transmembrane helix</keyword>
<dbReference type="Pfam" id="PF20684">
    <property type="entry name" value="Fung_rhodopsin"/>
    <property type="match status" value="1"/>
</dbReference>
<feature type="transmembrane region" description="Helical" evidence="7">
    <location>
        <begin position="98"/>
        <end position="119"/>
    </location>
</feature>
<feature type="compositionally biased region" description="Polar residues" evidence="6">
    <location>
        <begin position="286"/>
        <end position="310"/>
    </location>
</feature>
<dbReference type="Proteomes" id="UP000076837">
    <property type="component" value="Unassembled WGS sequence"/>
</dbReference>
<feature type="transmembrane region" description="Helical" evidence="7">
    <location>
        <begin position="20"/>
        <end position="42"/>
    </location>
</feature>